<protein>
    <submittedName>
        <fullName evidence="1">Uncharacterized protein</fullName>
    </submittedName>
</protein>
<accession>A0A6A6RZH9</accession>
<organism evidence="1 2">
    <name type="scientific">Massarina eburnea CBS 473.64</name>
    <dbReference type="NCBI Taxonomy" id="1395130"/>
    <lineage>
        <taxon>Eukaryota</taxon>
        <taxon>Fungi</taxon>
        <taxon>Dikarya</taxon>
        <taxon>Ascomycota</taxon>
        <taxon>Pezizomycotina</taxon>
        <taxon>Dothideomycetes</taxon>
        <taxon>Pleosporomycetidae</taxon>
        <taxon>Pleosporales</taxon>
        <taxon>Massarineae</taxon>
        <taxon>Massarinaceae</taxon>
        <taxon>Massarina</taxon>
    </lineage>
</organism>
<dbReference type="Proteomes" id="UP000799753">
    <property type="component" value="Unassembled WGS sequence"/>
</dbReference>
<keyword evidence="2" id="KW-1185">Reference proteome</keyword>
<dbReference type="EMBL" id="MU006784">
    <property type="protein sequence ID" value="KAF2640507.1"/>
    <property type="molecule type" value="Genomic_DNA"/>
</dbReference>
<evidence type="ECO:0000313" key="1">
    <source>
        <dbReference type="EMBL" id="KAF2640507.1"/>
    </source>
</evidence>
<name>A0A6A6RZH9_9PLEO</name>
<reference evidence="1" key="1">
    <citation type="journal article" date="2020" name="Stud. Mycol.">
        <title>101 Dothideomycetes genomes: a test case for predicting lifestyles and emergence of pathogens.</title>
        <authorList>
            <person name="Haridas S."/>
            <person name="Albert R."/>
            <person name="Binder M."/>
            <person name="Bloem J."/>
            <person name="Labutti K."/>
            <person name="Salamov A."/>
            <person name="Andreopoulos B."/>
            <person name="Baker S."/>
            <person name="Barry K."/>
            <person name="Bills G."/>
            <person name="Bluhm B."/>
            <person name="Cannon C."/>
            <person name="Castanera R."/>
            <person name="Culley D."/>
            <person name="Daum C."/>
            <person name="Ezra D."/>
            <person name="Gonzalez J."/>
            <person name="Henrissat B."/>
            <person name="Kuo A."/>
            <person name="Liang C."/>
            <person name="Lipzen A."/>
            <person name="Lutzoni F."/>
            <person name="Magnuson J."/>
            <person name="Mondo S."/>
            <person name="Nolan M."/>
            <person name="Ohm R."/>
            <person name="Pangilinan J."/>
            <person name="Park H.-J."/>
            <person name="Ramirez L."/>
            <person name="Alfaro M."/>
            <person name="Sun H."/>
            <person name="Tritt A."/>
            <person name="Yoshinaga Y."/>
            <person name="Zwiers L.-H."/>
            <person name="Turgeon B."/>
            <person name="Goodwin S."/>
            <person name="Spatafora J."/>
            <person name="Crous P."/>
            <person name="Grigoriev I."/>
        </authorList>
    </citation>
    <scope>NUCLEOTIDE SEQUENCE</scope>
    <source>
        <strain evidence="1">CBS 473.64</strain>
    </source>
</reference>
<gene>
    <name evidence="1" type="ORF">P280DRAFT_517884</name>
</gene>
<dbReference type="OrthoDB" id="5279008at2759"/>
<evidence type="ECO:0000313" key="2">
    <source>
        <dbReference type="Proteomes" id="UP000799753"/>
    </source>
</evidence>
<proteinExistence type="predicted"/>
<dbReference type="AlphaFoldDB" id="A0A6A6RZH9"/>
<sequence>MELDGTPSLPLPLTPYYTGLDAADIAVLRALNPTANAADNFFSLFNTLKVSFCRASIEVLVRISTIDILAEQVEHLVFGTETLDQYLPYIKKSDADGGERENRQRNVYIEAAREDMNRAAEMVDELKEAVFAFVNLKTVTVEDRPAIATNEVGWRESLGYEKVRNKMGIDMRWNGPYLDPRDEGPGTSIPRGSKMFVYASVFTMVRDLDTVQRRVALNLSIAGYQVALRQDEGEEQGVQVKRYFALPFDPCKALPRYVFKRNVKKIEIRDVDTDVQIKKMSDLVEFLRRLEFHSVSFVHCALHFGYLDNAFAPFNCLDVRNCENVTGLGDMLYQHRYSLRYVSIVDVSMQLDDPATNENHWAVFFKALCEPSAFQKLKMKDLRTGVEEGEEDVGEQLRSVTWEGNSGIQVGALRLLKTVEGMSALEQGLPAVLNLMEGQAAYEARSAGC</sequence>